<keyword evidence="3" id="KW-1185">Reference proteome</keyword>
<feature type="transmembrane region" description="Helical" evidence="1">
    <location>
        <begin position="20"/>
        <end position="36"/>
    </location>
</feature>
<keyword evidence="1" id="KW-0472">Membrane</keyword>
<comment type="caution">
    <text evidence="2">The sequence shown here is derived from an EMBL/GenBank/DDBJ whole genome shotgun (WGS) entry which is preliminary data.</text>
</comment>
<dbReference type="CDD" id="cd05483">
    <property type="entry name" value="retropepsin_like_bacteria"/>
    <property type="match status" value="1"/>
</dbReference>
<dbReference type="InterPro" id="IPR011969">
    <property type="entry name" value="Clan_AA_Asp_peptidase_C"/>
</dbReference>
<dbReference type="GO" id="GO:0006508">
    <property type="term" value="P:proteolysis"/>
    <property type="evidence" value="ECO:0007669"/>
    <property type="project" value="UniProtKB-KW"/>
</dbReference>
<dbReference type="InterPro" id="IPR034122">
    <property type="entry name" value="Retropepsin-like_bacterial"/>
</dbReference>
<keyword evidence="1" id="KW-1133">Transmembrane helix</keyword>
<protein>
    <submittedName>
        <fullName evidence="2">TIGR02281 family clan AA aspartic protease</fullName>
    </submittedName>
</protein>
<proteinExistence type="predicted"/>
<accession>A0ABP9SFQ1</accession>
<reference evidence="3" key="1">
    <citation type="journal article" date="2019" name="Int. J. Syst. Evol. Microbiol.">
        <title>The Global Catalogue of Microorganisms (GCM) 10K type strain sequencing project: providing services to taxonomists for standard genome sequencing and annotation.</title>
        <authorList>
            <consortium name="The Broad Institute Genomics Platform"/>
            <consortium name="The Broad Institute Genome Sequencing Center for Infectious Disease"/>
            <person name="Wu L."/>
            <person name="Ma J."/>
        </authorList>
    </citation>
    <scope>NUCLEOTIDE SEQUENCE [LARGE SCALE GENOMIC DNA]</scope>
    <source>
        <strain evidence="3">JCM 18720</strain>
    </source>
</reference>
<gene>
    <name evidence="2" type="ORF">GCM10025772_26860</name>
</gene>
<dbReference type="NCBIfam" id="TIGR02281">
    <property type="entry name" value="clan_AA_DTGA"/>
    <property type="match status" value="1"/>
</dbReference>
<evidence type="ECO:0000313" key="2">
    <source>
        <dbReference type="EMBL" id="GAA5194267.1"/>
    </source>
</evidence>
<evidence type="ECO:0000256" key="1">
    <source>
        <dbReference type="SAM" id="Phobius"/>
    </source>
</evidence>
<organism evidence="2 3">
    <name type="scientific">Ferrimonas gelatinilytica</name>
    <dbReference type="NCBI Taxonomy" id="1255257"/>
    <lineage>
        <taxon>Bacteria</taxon>
        <taxon>Pseudomonadati</taxon>
        <taxon>Pseudomonadota</taxon>
        <taxon>Gammaproteobacteria</taxon>
        <taxon>Alteromonadales</taxon>
        <taxon>Ferrimonadaceae</taxon>
        <taxon>Ferrimonas</taxon>
    </lineage>
</organism>
<dbReference type="EMBL" id="BAABLF010000029">
    <property type="protein sequence ID" value="GAA5194267.1"/>
    <property type="molecule type" value="Genomic_DNA"/>
</dbReference>
<dbReference type="PROSITE" id="PS00141">
    <property type="entry name" value="ASP_PROTEASE"/>
    <property type="match status" value="1"/>
</dbReference>
<dbReference type="InterPro" id="IPR021109">
    <property type="entry name" value="Peptidase_aspartic_dom_sf"/>
</dbReference>
<dbReference type="RefSeq" id="WP_345317684.1">
    <property type="nucleotide sequence ID" value="NZ_BAABLF010000029.1"/>
</dbReference>
<dbReference type="Gene3D" id="2.40.70.10">
    <property type="entry name" value="Acid Proteases"/>
    <property type="match status" value="1"/>
</dbReference>
<keyword evidence="2" id="KW-0645">Protease</keyword>
<sequence>MASHPQRALQRALQRPGRMMFLLAWIALAALLYLYFDSQLSKRHNPNQQVAGRVEGAMSEIQLLRNRHGHYVATAAINGHEVVMLVDTGATEISIPESVAARLGLKKGRPFPVSTANGTIEVYQTRIDSLSIGVLTLYDLSANINPGLDDSTILLGMNALKDLELVQRGDTLTLRKY</sequence>
<dbReference type="GO" id="GO:0008233">
    <property type="term" value="F:peptidase activity"/>
    <property type="evidence" value="ECO:0007669"/>
    <property type="project" value="UniProtKB-KW"/>
</dbReference>
<name>A0ABP9SFQ1_9GAMM</name>
<keyword evidence="1" id="KW-0812">Transmembrane</keyword>
<dbReference type="Proteomes" id="UP001501600">
    <property type="component" value="Unassembled WGS sequence"/>
</dbReference>
<evidence type="ECO:0000313" key="3">
    <source>
        <dbReference type="Proteomes" id="UP001501600"/>
    </source>
</evidence>
<keyword evidence="2" id="KW-0378">Hydrolase</keyword>
<dbReference type="SUPFAM" id="SSF50630">
    <property type="entry name" value="Acid proteases"/>
    <property type="match status" value="1"/>
</dbReference>
<dbReference type="InterPro" id="IPR001969">
    <property type="entry name" value="Aspartic_peptidase_AS"/>
</dbReference>
<dbReference type="Pfam" id="PF13975">
    <property type="entry name" value="gag-asp_proteas"/>
    <property type="match status" value="1"/>
</dbReference>